<evidence type="ECO:0000313" key="2">
    <source>
        <dbReference type="EMBL" id="KAI0293022.1"/>
    </source>
</evidence>
<dbReference type="Gene3D" id="3.50.50.60">
    <property type="entry name" value="FAD/NAD(P)-binding domain"/>
    <property type="match status" value="1"/>
</dbReference>
<dbReference type="InterPro" id="IPR051209">
    <property type="entry name" value="FAD-bind_Monooxygenase_sf"/>
</dbReference>
<dbReference type="EMBL" id="WTXG01000105">
    <property type="protein sequence ID" value="KAI0293022.1"/>
    <property type="molecule type" value="Genomic_DNA"/>
</dbReference>
<dbReference type="Pfam" id="PF13450">
    <property type="entry name" value="NAD_binding_8"/>
    <property type="match status" value="1"/>
</dbReference>
<dbReference type="PANTHER" id="PTHR42877:SF7">
    <property type="entry name" value="FLAVIN-BINDING MONOOXYGENASE-RELATED"/>
    <property type="match status" value="1"/>
</dbReference>
<dbReference type="PANTHER" id="PTHR42877">
    <property type="entry name" value="L-ORNITHINE N(5)-MONOOXYGENASE-RELATED"/>
    <property type="match status" value="1"/>
</dbReference>
<evidence type="ECO:0000256" key="1">
    <source>
        <dbReference type="ARBA" id="ARBA00010139"/>
    </source>
</evidence>
<evidence type="ECO:0000313" key="3">
    <source>
        <dbReference type="Proteomes" id="UP001203297"/>
    </source>
</evidence>
<accession>A0AAD4LYM0</accession>
<protein>
    <submittedName>
        <fullName evidence="2">Uncharacterized protein</fullName>
    </submittedName>
</protein>
<comment type="caution">
    <text evidence="2">The sequence shown here is derived from an EMBL/GenBank/DDBJ whole genome shotgun (WGS) entry which is preliminary data.</text>
</comment>
<dbReference type="SUPFAM" id="SSF51905">
    <property type="entry name" value="FAD/NAD(P)-binding domain"/>
    <property type="match status" value="2"/>
</dbReference>
<gene>
    <name evidence="2" type="ORF">B0F90DRAFT_1822419</name>
</gene>
<reference evidence="2" key="1">
    <citation type="journal article" date="2022" name="New Phytol.">
        <title>Evolutionary transition to the ectomycorrhizal habit in the genomes of a hyperdiverse lineage of mushroom-forming fungi.</title>
        <authorList>
            <person name="Looney B."/>
            <person name="Miyauchi S."/>
            <person name="Morin E."/>
            <person name="Drula E."/>
            <person name="Courty P.E."/>
            <person name="Kohler A."/>
            <person name="Kuo A."/>
            <person name="LaButti K."/>
            <person name="Pangilinan J."/>
            <person name="Lipzen A."/>
            <person name="Riley R."/>
            <person name="Andreopoulos W."/>
            <person name="He G."/>
            <person name="Johnson J."/>
            <person name="Nolan M."/>
            <person name="Tritt A."/>
            <person name="Barry K.W."/>
            <person name="Grigoriev I.V."/>
            <person name="Nagy L.G."/>
            <person name="Hibbett D."/>
            <person name="Henrissat B."/>
            <person name="Matheny P.B."/>
            <person name="Labbe J."/>
            <person name="Martin F.M."/>
        </authorList>
    </citation>
    <scope>NUCLEOTIDE SEQUENCE</scope>
    <source>
        <strain evidence="2">BPL690</strain>
    </source>
</reference>
<comment type="similarity">
    <text evidence="1">Belongs to the FAD-binding monooxygenase family.</text>
</comment>
<proteinExistence type="inferred from homology"/>
<dbReference type="Proteomes" id="UP001203297">
    <property type="component" value="Unassembled WGS sequence"/>
</dbReference>
<organism evidence="2 3">
    <name type="scientific">Multifurca ochricompacta</name>
    <dbReference type="NCBI Taxonomy" id="376703"/>
    <lineage>
        <taxon>Eukaryota</taxon>
        <taxon>Fungi</taxon>
        <taxon>Dikarya</taxon>
        <taxon>Basidiomycota</taxon>
        <taxon>Agaricomycotina</taxon>
        <taxon>Agaricomycetes</taxon>
        <taxon>Russulales</taxon>
        <taxon>Russulaceae</taxon>
        <taxon>Multifurca</taxon>
    </lineage>
</organism>
<dbReference type="AlphaFoldDB" id="A0AAD4LYM0"/>
<keyword evidence="3" id="KW-1185">Reference proteome</keyword>
<sequence length="308" mass="34701">MASSQMCENTRNHSENFQLSHFAIGEYCPIKVVCIGAGFYGILAAIHFARKVPNIELTVYEKERRIGGTCSVLNEQGLALWYTLPQYIASRTMIQHDGDGDAEIENTTYLHFMGWDVTEEGGWEEGVKDWGDKAVGIIGNGSSRIQLVIALQSLVKSIVNYTLSKTWIGESFSLRTILELAGCDPGSDNYLYSEKDHEAFRDEKYYKEFRHKIKADLNSVAQTTIRGSDLQKLVGWRTIQGRNEETTRFVPQFAVCCRLLTPGPGYLEALCTKNVSRAARRPFDGDGRLFDGEGWYGMGTVQPFYSIW</sequence>
<name>A0AAD4LYM0_9AGAM</name>
<dbReference type="InterPro" id="IPR036188">
    <property type="entry name" value="FAD/NAD-bd_sf"/>
</dbReference>